<evidence type="ECO:0000313" key="2">
    <source>
        <dbReference type="Proteomes" id="UP000608071"/>
    </source>
</evidence>
<dbReference type="EMBL" id="JACSQL010000019">
    <property type="protein sequence ID" value="MBD7971001.1"/>
    <property type="molecule type" value="Genomic_DNA"/>
</dbReference>
<proteinExistence type="predicted"/>
<comment type="caution">
    <text evidence="1">The sequence shown here is derived from an EMBL/GenBank/DDBJ whole genome shotgun (WGS) entry which is preliminary data.</text>
</comment>
<sequence>MKGIANLFGGDRMRKVNFLNILLLFFIIGCIGREVGLDKDEYLESFEASLKSQGMEVRQVQPSTNAVMENVVPYKFNIKETGEEEDAIFIYFFETSSQVENAVKNAEYTITTLTKVTEYKRGNILVVHYAFDGFTEKYGSKIKKAI</sequence>
<keyword evidence="2" id="KW-1185">Reference proteome</keyword>
<dbReference type="Proteomes" id="UP000608071">
    <property type="component" value="Unassembled WGS sequence"/>
</dbReference>
<gene>
    <name evidence="1" type="ORF">H9647_23315</name>
</gene>
<protein>
    <recommendedName>
        <fullName evidence="3">Lipoprotein</fullName>
    </recommendedName>
</protein>
<organism evidence="1 2">
    <name type="scientific">Paenibacillus gallinarum</name>
    <dbReference type="NCBI Taxonomy" id="2762232"/>
    <lineage>
        <taxon>Bacteria</taxon>
        <taxon>Bacillati</taxon>
        <taxon>Bacillota</taxon>
        <taxon>Bacilli</taxon>
        <taxon>Bacillales</taxon>
        <taxon>Paenibacillaceae</taxon>
        <taxon>Paenibacillus</taxon>
    </lineage>
</organism>
<accession>A0ABR8T5H6</accession>
<evidence type="ECO:0008006" key="3">
    <source>
        <dbReference type="Google" id="ProtNLM"/>
    </source>
</evidence>
<dbReference type="RefSeq" id="WP_191804578.1">
    <property type="nucleotide sequence ID" value="NZ_JACSQL010000019.1"/>
</dbReference>
<reference evidence="1 2" key="1">
    <citation type="submission" date="2020-08" db="EMBL/GenBank/DDBJ databases">
        <title>A Genomic Blueprint of the Chicken Gut Microbiome.</title>
        <authorList>
            <person name="Gilroy R."/>
            <person name="Ravi A."/>
            <person name="Getino M."/>
            <person name="Pursley I."/>
            <person name="Horton D.L."/>
            <person name="Alikhan N.-F."/>
            <person name="Baker D."/>
            <person name="Gharbi K."/>
            <person name="Hall N."/>
            <person name="Watson M."/>
            <person name="Adriaenssens E.M."/>
            <person name="Foster-Nyarko E."/>
            <person name="Jarju S."/>
            <person name="Secka A."/>
            <person name="Antonio M."/>
            <person name="Oren A."/>
            <person name="Chaudhuri R."/>
            <person name="La Ragione R.M."/>
            <person name="Hildebrand F."/>
            <person name="Pallen M.J."/>
        </authorList>
    </citation>
    <scope>NUCLEOTIDE SEQUENCE [LARGE SCALE GENOMIC DNA]</scope>
    <source>
        <strain evidence="1 2">Sa2BVA9</strain>
    </source>
</reference>
<dbReference type="PROSITE" id="PS51257">
    <property type="entry name" value="PROKAR_LIPOPROTEIN"/>
    <property type="match status" value="1"/>
</dbReference>
<evidence type="ECO:0000313" key="1">
    <source>
        <dbReference type="EMBL" id="MBD7971001.1"/>
    </source>
</evidence>
<name>A0ABR8T5H6_9BACL</name>